<sequence length="96" mass="10763">MGFFSKFYEPRSPDCQKEVGFVRRPSVSVVWDDLHVAAMVNASSISWMQKMNVPLYDLEEHVISIGTAEALNLLGASLRTNAALTEGLFYHLEKSN</sequence>
<comment type="caution">
    <text evidence="1">The sequence shown here is derived from an EMBL/GenBank/DDBJ whole genome shotgun (WGS) entry which is preliminary data.</text>
</comment>
<protein>
    <submittedName>
        <fullName evidence="1">Uncharacterized protein</fullName>
    </submittedName>
</protein>
<name>A0ABU6XKV7_9FABA</name>
<evidence type="ECO:0000313" key="2">
    <source>
        <dbReference type="Proteomes" id="UP001341840"/>
    </source>
</evidence>
<dbReference type="InterPro" id="IPR007750">
    <property type="entry name" value="DUF674"/>
</dbReference>
<keyword evidence="2" id="KW-1185">Reference proteome</keyword>
<accession>A0ABU6XKV7</accession>
<dbReference type="PANTHER" id="PTHR33103:SF93">
    <property type="entry name" value="DUF674 FAMILY PROTEIN"/>
    <property type="match status" value="1"/>
</dbReference>
<evidence type="ECO:0000313" key="1">
    <source>
        <dbReference type="EMBL" id="MED6197709.1"/>
    </source>
</evidence>
<dbReference type="Pfam" id="PF05056">
    <property type="entry name" value="DUF674"/>
    <property type="match status" value="1"/>
</dbReference>
<proteinExistence type="predicted"/>
<organism evidence="1 2">
    <name type="scientific">Stylosanthes scabra</name>
    <dbReference type="NCBI Taxonomy" id="79078"/>
    <lineage>
        <taxon>Eukaryota</taxon>
        <taxon>Viridiplantae</taxon>
        <taxon>Streptophyta</taxon>
        <taxon>Embryophyta</taxon>
        <taxon>Tracheophyta</taxon>
        <taxon>Spermatophyta</taxon>
        <taxon>Magnoliopsida</taxon>
        <taxon>eudicotyledons</taxon>
        <taxon>Gunneridae</taxon>
        <taxon>Pentapetalae</taxon>
        <taxon>rosids</taxon>
        <taxon>fabids</taxon>
        <taxon>Fabales</taxon>
        <taxon>Fabaceae</taxon>
        <taxon>Papilionoideae</taxon>
        <taxon>50 kb inversion clade</taxon>
        <taxon>dalbergioids sensu lato</taxon>
        <taxon>Dalbergieae</taxon>
        <taxon>Pterocarpus clade</taxon>
        <taxon>Stylosanthes</taxon>
    </lineage>
</organism>
<reference evidence="1 2" key="1">
    <citation type="journal article" date="2023" name="Plants (Basel)">
        <title>Bridging the Gap: Combining Genomics and Transcriptomics Approaches to Understand Stylosanthes scabra, an Orphan Legume from the Brazilian Caatinga.</title>
        <authorList>
            <person name="Ferreira-Neto J.R.C."/>
            <person name="da Silva M.D."/>
            <person name="Binneck E."/>
            <person name="de Melo N.F."/>
            <person name="da Silva R.H."/>
            <person name="de Melo A.L.T.M."/>
            <person name="Pandolfi V."/>
            <person name="Bustamante F.O."/>
            <person name="Brasileiro-Vidal A.C."/>
            <person name="Benko-Iseppon A.M."/>
        </authorList>
    </citation>
    <scope>NUCLEOTIDE SEQUENCE [LARGE SCALE GENOMIC DNA]</scope>
    <source>
        <tissue evidence="1">Leaves</tissue>
    </source>
</reference>
<dbReference type="Proteomes" id="UP001341840">
    <property type="component" value="Unassembled WGS sequence"/>
</dbReference>
<dbReference type="EMBL" id="JASCZI010211955">
    <property type="protein sequence ID" value="MED6197709.1"/>
    <property type="molecule type" value="Genomic_DNA"/>
</dbReference>
<dbReference type="PANTHER" id="PTHR33103">
    <property type="entry name" value="OS01G0153900 PROTEIN"/>
    <property type="match status" value="1"/>
</dbReference>
<gene>
    <name evidence="1" type="ORF">PIB30_059196</name>
</gene>